<protein>
    <recommendedName>
        <fullName evidence="3">Ku domain-containing protein</fullName>
    </recommendedName>
</protein>
<dbReference type="SUPFAM" id="SSF100939">
    <property type="entry name" value="SPOC domain-like"/>
    <property type="match status" value="1"/>
</dbReference>
<sequence length="311" mass="35750">MSGINLDLNNPNPPFQKTSPTRSSYNYTMTIIRKVTLNVAMYKTYCPEKFPPMSKISKIRKAPDPVLPVGERKKYYVLKNDPGDIEFGREDTVMALRYGKDILMSGTPETYNLQDGVTTCRGEKVAALERHFVIKYFVHRAKIPTICSLGIQWEIVPMDDTSSQLYKSLSEMMREKGVVGVAEFVLMKSYNVRNMCIVSTERGLVGIEMPWGECVIADGLSVASECDEEQKNWMEKYVDSLPTRVEKKESNPLLERVWNNILLKSKEQQIDFNLPLKEGFNLSQDEKNKAFKLFNWKEDVNEVQFEDNLLL</sequence>
<accession>A0A0A1TW30</accession>
<evidence type="ECO:0000313" key="5">
    <source>
        <dbReference type="Proteomes" id="UP000014680"/>
    </source>
</evidence>
<dbReference type="KEGG" id="eiv:EIN_174090"/>
<evidence type="ECO:0000256" key="2">
    <source>
        <dbReference type="SAM" id="MobiDB-lite"/>
    </source>
</evidence>
<organism evidence="4 5">
    <name type="scientific">Entamoeba invadens IP1</name>
    <dbReference type="NCBI Taxonomy" id="370355"/>
    <lineage>
        <taxon>Eukaryota</taxon>
        <taxon>Amoebozoa</taxon>
        <taxon>Evosea</taxon>
        <taxon>Archamoebae</taxon>
        <taxon>Mastigamoebida</taxon>
        <taxon>Entamoebidae</taxon>
        <taxon>Entamoeba</taxon>
    </lineage>
</organism>
<evidence type="ECO:0000259" key="3">
    <source>
        <dbReference type="Pfam" id="PF02735"/>
    </source>
</evidence>
<feature type="region of interest" description="Disordered" evidence="2">
    <location>
        <begin position="1"/>
        <end position="21"/>
    </location>
</feature>
<proteinExistence type="predicted"/>
<dbReference type="InterPro" id="IPR016194">
    <property type="entry name" value="SPOC-like_C_dom_sf"/>
</dbReference>
<gene>
    <name evidence="4" type="ORF">EIN_174090</name>
</gene>
<dbReference type="RefSeq" id="XP_004184080.1">
    <property type="nucleotide sequence ID" value="XM_004184032.1"/>
</dbReference>
<dbReference type="OMA" id="CIVSTER"/>
<dbReference type="VEuPathDB" id="AmoebaDB:EIN_174090"/>
<keyword evidence="1" id="KW-0238">DNA-binding</keyword>
<evidence type="ECO:0000313" key="4">
    <source>
        <dbReference type="EMBL" id="ELP84734.1"/>
    </source>
</evidence>
<dbReference type="InterPro" id="IPR006164">
    <property type="entry name" value="DNA_bd_Ku70/Ku80"/>
</dbReference>
<name>A0A0A1TW30_ENTIV</name>
<evidence type="ECO:0000256" key="1">
    <source>
        <dbReference type="ARBA" id="ARBA00023125"/>
    </source>
</evidence>
<dbReference type="AlphaFoldDB" id="A0A0A1TW30"/>
<dbReference type="Gene3D" id="2.40.290.10">
    <property type="match status" value="1"/>
</dbReference>
<feature type="domain" description="Ku" evidence="3">
    <location>
        <begin position="32"/>
        <end position="230"/>
    </location>
</feature>
<dbReference type="OrthoDB" id="24868at2759"/>
<dbReference type="Pfam" id="PF02735">
    <property type="entry name" value="Ku"/>
    <property type="match status" value="1"/>
</dbReference>
<feature type="compositionally biased region" description="Polar residues" evidence="2">
    <location>
        <begin position="7"/>
        <end position="21"/>
    </location>
</feature>
<dbReference type="GO" id="GO:0003677">
    <property type="term" value="F:DNA binding"/>
    <property type="evidence" value="ECO:0007669"/>
    <property type="project" value="UniProtKB-KW"/>
</dbReference>
<dbReference type="GeneID" id="14883716"/>
<reference evidence="4 5" key="1">
    <citation type="submission" date="2012-10" db="EMBL/GenBank/DDBJ databases">
        <authorList>
            <person name="Zafar N."/>
            <person name="Inman J."/>
            <person name="Hall N."/>
            <person name="Lorenzi H."/>
            <person name="Caler E."/>
        </authorList>
    </citation>
    <scope>NUCLEOTIDE SEQUENCE [LARGE SCALE GENOMIC DNA]</scope>
    <source>
        <strain evidence="4 5">IP1</strain>
    </source>
</reference>
<dbReference type="Proteomes" id="UP000014680">
    <property type="component" value="Unassembled WGS sequence"/>
</dbReference>
<dbReference type="EMBL" id="KB207112">
    <property type="protein sequence ID" value="ELP84734.1"/>
    <property type="molecule type" value="Genomic_DNA"/>
</dbReference>
<keyword evidence="5" id="KW-1185">Reference proteome</keyword>
<dbReference type="GO" id="GO:0006303">
    <property type="term" value="P:double-strand break repair via nonhomologous end joining"/>
    <property type="evidence" value="ECO:0007669"/>
    <property type="project" value="InterPro"/>
</dbReference>